<evidence type="ECO:0000259" key="1">
    <source>
        <dbReference type="PROSITE" id="PS51819"/>
    </source>
</evidence>
<dbReference type="EMBL" id="RQXX01000009">
    <property type="protein sequence ID" value="RVV96691.1"/>
    <property type="molecule type" value="Genomic_DNA"/>
</dbReference>
<comment type="caution">
    <text evidence="2">The sequence shown here is derived from an EMBL/GenBank/DDBJ whole genome shotgun (WGS) entry which is preliminary data.</text>
</comment>
<keyword evidence="2" id="KW-0560">Oxidoreductase</keyword>
<feature type="domain" description="VOC" evidence="1">
    <location>
        <begin position="7"/>
        <end position="131"/>
    </location>
</feature>
<accession>A0A438ADC3</accession>
<dbReference type="GO" id="GO:0051213">
    <property type="term" value="F:dioxygenase activity"/>
    <property type="evidence" value="ECO:0007669"/>
    <property type="project" value="UniProtKB-KW"/>
</dbReference>
<dbReference type="Gene3D" id="3.10.180.10">
    <property type="entry name" value="2,3-Dihydroxybiphenyl 1,2-Dioxygenase, domain 1"/>
    <property type="match status" value="2"/>
</dbReference>
<dbReference type="Proteomes" id="UP000285908">
    <property type="component" value="Unassembled WGS sequence"/>
</dbReference>
<dbReference type="SUPFAM" id="SSF54593">
    <property type="entry name" value="Glyoxalase/Bleomycin resistance protein/Dihydroxybiphenyl dioxygenase"/>
    <property type="match status" value="1"/>
</dbReference>
<dbReference type="Pfam" id="PF00903">
    <property type="entry name" value="Glyoxalase"/>
    <property type="match status" value="1"/>
</dbReference>
<dbReference type="AlphaFoldDB" id="A0A438ADC3"/>
<dbReference type="PROSITE" id="PS51819">
    <property type="entry name" value="VOC"/>
    <property type="match status" value="2"/>
</dbReference>
<gene>
    <name evidence="2" type="ORF">EKE94_17590</name>
</gene>
<dbReference type="InterPro" id="IPR004360">
    <property type="entry name" value="Glyas_Fos-R_dOase_dom"/>
</dbReference>
<name>A0A438ADC3_9RHOB</name>
<feature type="domain" description="VOC" evidence="1">
    <location>
        <begin position="151"/>
        <end position="268"/>
    </location>
</feature>
<evidence type="ECO:0000313" key="3">
    <source>
        <dbReference type="Proteomes" id="UP000285908"/>
    </source>
</evidence>
<dbReference type="OrthoDB" id="9785698at2"/>
<evidence type="ECO:0000313" key="2">
    <source>
        <dbReference type="EMBL" id="RVV96691.1"/>
    </source>
</evidence>
<keyword evidence="2" id="KW-0223">Dioxygenase</keyword>
<dbReference type="RefSeq" id="WP_127907949.1">
    <property type="nucleotide sequence ID" value="NZ_RQXX01000009.1"/>
</dbReference>
<dbReference type="PANTHER" id="PTHR36110">
    <property type="entry name" value="RING-CLEAVING DIOXYGENASE MHQE-RELATED"/>
    <property type="match status" value="1"/>
</dbReference>
<dbReference type="InterPro" id="IPR052537">
    <property type="entry name" value="Extradiol_RC_dioxygenase"/>
</dbReference>
<dbReference type="InterPro" id="IPR029068">
    <property type="entry name" value="Glyas_Bleomycin-R_OHBP_Dase"/>
</dbReference>
<sequence length="306" mass="32843">MPNQIQGIHHVTSLASDARAVDSFFTAGLGLRRVKKTVNFDAPDVYHLYYGDAVGTPGSVMTYFPFPDAARGRRGSGEVGETRFAVPPGSLPAWRDRLEALDAAPRPGTLFDAPMLGFSGPDGDGFALVEAEDDRTPWDAAGIAPGMAVRGFHSARLDLADIGPTADLLALMGFARTATRDGLTRFEIANGNGAHRIDLRTSPDGRARQGAGSVHHIAFSVPDSAAQDAIRTELEAAGLRPTPQIDRDYFQAIYFRSPGGVLFEIATDAPGFDRDEPRETLGTALCLPAQHAHLRDRLEQTLPPLD</sequence>
<dbReference type="InterPro" id="IPR037523">
    <property type="entry name" value="VOC_core"/>
</dbReference>
<keyword evidence="3" id="KW-1185">Reference proteome</keyword>
<protein>
    <submittedName>
        <fullName evidence="2">Ring-cleaving dioxygenase</fullName>
    </submittedName>
</protein>
<proteinExistence type="predicted"/>
<reference evidence="2 3" key="1">
    <citation type="submission" date="2018-11" db="EMBL/GenBank/DDBJ databases">
        <title>Mesobaculum littorinae gen. nov., sp. nov., isolated from Littorina scabra that represents a novel genus of the order Rhodobacteraceae.</title>
        <authorList>
            <person name="Li F."/>
        </authorList>
    </citation>
    <scope>NUCLEOTIDE SEQUENCE [LARGE SCALE GENOMIC DNA]</scope>
    <source>
        <strain evidence="2 3">M0103</strain>
    </source>
</reference>
<organism evidence="2 3">
    <name type="scientific">Mesobaculum littorinae</name>
    <dbReference type="NCBI Taxonomy" id="2486419"/>
    <lineage>
        <taxon>Bacteria</taxon>
        <taxon>Pseudomonadati</taxon>
        <taxon>Pseudomonadota</taxon>
        <taxon>Alphaproteobacteria</taxon>
        <taxon>Rhodobacterales</taxon>
        <taxon>Roseobacteraceae</taxon>
        <taxon>Mesobaculum</taxon>
    </lineage>
</organism>
<dbReference type="PANTHER" id="PTHR36110:SF2">
    <property type="entry name" value="RING-CLEAVING DIOXYGENASE MHQE-RELATED"/>
    <property type="match status" value="1"/>
</dbReference>